<protein>
    <submittedName>
        <fullName evidence="2">Uncharacterized protein</fullName>
    </submittedName>
</protein>
<gene>
    <name evidence="2" type="ORF">JXQ802_LOCUS52793</name>
    <name evidence="1" type="ORF">PYM288_LOCUS36449</name>
</gene>
<accession>A0A816DTH2</accession>
<evidence type="ECO:0000313" key="2">
    <source>
        <dbReference type="EMBL" id="CAF1638160.1"/>
    </source>
</evidence>
<dbReference type="Proteomes" id="UP000663854">
    <property type="component" value="Unassembled WGS sequence"/>
</dbReference>
<evidence type="ECO:0000313" key="1">
    <source>
        <dbReference type="EMBL" id="CAF1448573.1"/>
    </source>
</evidence>
<comment type="caution">
    <text evidence="2">The sequence shown here is derived from an EMBL/GenBank/DDBJ whole genome shotgun (WGS) entry which is preliminary data.</text>
</comment>
<dbReference type="Proteomes" id="UP000663870">
    <property type="component" value="Unassembled WGS sequence"/>
</dbReference>
<dbReference type="AlphaFoldDB" id="A0A816DTH2"/>
<reference evidence="2" key="1">
    <citation type="submission" date="2021-02" db="EMBL/GenBank/DDBJ databases">
        <authorList>
            <person name="Nowell W R."/>
        </authorList>
    </citation>
    <scope>NUCLEOTIDE SEQUENCE</scope>
</reference>
<sequence length="82" mass="9626">MMPNREKTELAYMYFIPKSHKKATPLRPILNTIHAATKQISQFSDKLIRPLFDRFARQTTIVDGADLLDQLQNYIHRGYFNS</sequence>
<dbReference type="EMBL" id="CAJNOL010008686">
    <property type="protein sequence ID" value="CAF1638160.1"/>
    <property type="molecule type" value="Genomic_DNA"/>
</dbReference>
<keyword evidence="3" id="KW-1185">Reference proteome</keyword>
<dbReference type="EMBL" id="CAJNOH010007065">
    <property type="protein sequence ID" value="CAF1448573.1"/>
    <property type="molecule type" value="Genomic_DNA"/>
</dbReference>
<proteinExistence type="predicted"/>
<evidence type="ECO:0000313" key="3">
    <source>
        <dbReference type="Proteomes" id="UP000663870"/>
    </source>
</evidence>
<organism evidence="2 3">
    <name type="scientific">Rotaria sordida</name>
    <dbReference type="NCBI Taxonomy" id="392033"/>
    <lineage>
        <taxon>Eukaryota</taxon>
        <taxon>Metazoa</taxon>
        <taxon>Spiralia</taxon>
        <taxon>Gnathifera</taxon>
        <taxon>Rotifera</taxon>
        <taxon>Eurotatoria</taxon>
        <taxon>Bdelloidea</taxon>
        <taxon>Philodinida</taxon>
        <taxon>Philodinidae</taxon>
        <taxon>Rotaria</taxon>
    </lineage>
</organism>
<name>A0A816DTH2_9BILA</name>